<evidence type="ECO:0000256" key="1">
    <source>
        <dbReference type="SAM" id="MobiDB-lite"/>
    </source>
</evidence>
<organism evidence="3 4">
    <name type="scientific">Tritrichomonas musculus</name>
    <dbReference type="NCBI Taxonomy" id="1915356"/>
    <lineage>
        <taxon>Eukaryota</taxon>
        <taxon>Metamonada</taxon>
        <taxon>Parabasalia</taxon>
        <taxon>Tritrichomonadida</taxon>
        <taxon>Tritrichomonadidae</taxon>
        <taxon>Tritrichomonas</taxon>
    </lineage>
</organism>
<accession>A0ABR2IZ20</accession>
<protein>
    <recommendedName>
        <fullName evidence="5">Transposase Tc1-like domain-containing protein</fullName>
    </recommendedName>
</protein>
<dbReference type="EMBL" id="JAPFFF010000014">
    <property type="protein sequence ID" value="KAK8870886.1"/>
    <property type="molecule type" value="Genomic_DNA"/>
</dbReference>
<keyword evidence="4" id="KW-1185">Reference proteome</keyword>
<proteinExistence type="predicted"/>
<name>A0ABR2IZ20_9EUKA</name>
<comment type="caution">
    <text evidence="3">The sequence shown here is derived from an EMBL/GenBank/DDBJ whole genome shotgun (WGS) entry which is preliminary data.</text>
</comment>
<evidence type="ECO:0000313" key="3">
    <source>
        <dbReference type="EMBL" id="KAK8870889.1"/>
    </source>
</evidence>
<sequence length="263" mass="30138">MHNSPTLSASHNSPILSTMHNSPTLSALHNSPTLSASHNSPILSTAQNLQTLNIMHNSLAFNTLPNLIHYSPPFSFMHNSQPLRTQSFQNSPISITTLNASPLNTRTVHNLPTINLMQNPSNSRVSHNLLSFNQSQISHHINQENKSSQRIKSKIDESKVFKYYNKHGLNQTKVHFHIGFDRLQKILKINGKYRNKRKTNVEIDDFIVELASSGRQAFAISVEIEKRFHKHISRQTVIRRLKENHLNTGSFSKFQNYLNHKYY</sequence>
<evidence type="ECO:0000313" key="2">
    <source>
        <dbReference type="EMBL" id="KAK8870886.1"/>
    </source>
</evidence>
<reference evidence="3 4" key="1">
    <citation type="submission" date="2024-04" db="EMBL/GenBank/DDBJ databases">
        <title>Tritrichomonas musculus Genome.</title>
        <authorList>
            <person name="Alves-Ferreira E."/>
            <person name="Grigg M."/>
            <person name="Lorenzi H."/>
            <person name="Galac M."/>
        </authorList>
    </citation>
    <scope>NUCLEOTIDE SEQUENCE [LARGE SCALE GENOMIC DNA]</scope>
    <source>
        <strain evidence="3 4">EAF2021</strain>
    </source>
</reference>
<dbReference type="Proteomes" id="UP001470230">
    <property type="component" value="Unassembled WGS sequence"/>
</dbReference>
<gene>
    <name evidence="2" type="ORF">M9Y10_008784</name>
    <name evidence="3" type="ORF">M9Y10_008787</name>
</gene>
<dbReference type="EMBL" id="JAPFFF010000014">
    <property type="protein sequence ID" value="KAK8870889.1"/>
    <property type="molecule type" value="Genomic_DNA"/>
</dbReference>
<evidence type="ECO:0008006" key="5">
    <source>
        <dbReference type="Google" id="ProtNLM"/>
    </source>
</evidence>
<evidence type="ECO:0000313" key="4">
    <source>
        <dbReference type="Proteomes" id="UP001470230"/>
    </source>
</evidence>
<feature type="region of interest" description="Disordered" evidence="1">
    <location>
        <begin position="1"/>
        <end position="39"/>
    </location>
</feature>